<dbReference type="eggNOG" id="COG4106">
    <property type="taxonomic scope" value="Bacteria"/>
</dbReference>
<dbReference type="GO" id="GO:0008168">
    <property type="term" value="F:methyltransferase activity"/>
    <property type="evidence" value="ECO:0007669"/>
    <property type="project" value="UniProtKB-KW"/>
</dbReference>
<gene>
    <name evidence="2" type="ordered locus">Rpdx1_0631</name>
</gene>
<dbReference type="HOGENOM" id="CLU_082414_0_0_5"/>
<dbReference type="GO" id="GO:0032259">
    <property type="term" value="P:methylation"/>
    <property type="evidence" value="ECO:0007669"/>
    <property type="project" value="UniProtKB-KW"/>
</dbReference>
<dbReference type="PANTHER" id="PTHR12843">
    <property type="entry name" value="PROTEIN-LYSINE N-METHYLTRANSFERASE METTL10"/>
    <property type="match status" value="1"/>
</dbReference>
<dbReference type="Proteomes" id="UP000001402">
    <property type="component" value="Chromosome"/>
</dbReference>
<sequence>MTDHWQNVYATKGEQDVSWFQDTPTISLDLIAALSLPPEAAILDVGGGASRLVDHLLDLGHRDLTVLDLSEAALATTRDRLGPRAAAIRWIVADVTRWTPERSYAVWHDRAAFHFLTAEADRAAYRDRLLRAVAPDGYAVVGTFAFDGPERCSGLPVARYDADGLQNQFAPEFEMTDSRRDIHATPWGAEQRFQFATFRRRN</sequence>
<dbReference type="CDD" id="cd02440">
    <property type="entry name" value="AdoMet_MTases"/>
    <property type="match status" value="1"/>
</dbReference>
<keyword evidence="2" id="KW-0808">Transferase</keyword>
<keyword evidence="2" id="KW-0489">Methyltransferase</keyword>
<dbReference type="EMBL" id="CP002418">
    <property type="protein sequence ID" value="ADU42269.1"/>
    <property type="molecule type" value="Genomic_DNA"/>
</dbReference>
<dbReference type="KEGG" id="rpx:Rpdx1_0631"/>
<dbReference type="InterPro" id="IPR041698">
    <property type="entry name" value="Methyltransf_25"/>
</dbReference>
<evidence type="ECO:0000313" key="3">
    <source>
        <dbReference type="Proteomes" id="UP000001402"/>
    </source>
</evidence>
<protein>
    <submittedName>
        <fullName evidence="2">Methyltransferase type 12</fullName>
    </submittedName>
</protein>
<feature type="domain" description="Methyltransferase" evidence="1">
    <location>
        <begin position="42"/>
        <end position="137"/>
    </location>
</feature>
<organism evidence="2 3">
    <name type="scientific">Rhodopseudomonas palustris (strain DX-1)</name>
    <dbReference type="NCBI Taxonomy" id="652103"/>
    <lineage>
        <taxon>Bacteria</taxon>
        <taxon>Pseudomonadati</taxon>
        <taxon>Pseudomonadota</taxon>
        <taxon>Alphaproteobacteria</taxon>
        <taxon>Hyphomicrobiales</taxon>
        <taxon>Nitrobacteraceae</taxon>
        <taxon>Rhodopseudomonas</taxon>
    </lineage>
</organism>
<dbReference type="OrthoDB" id="9788660at2"/>
<evidence type="ECO:0000259" key="1">
    <source>
        <dbReference type="Pfam" id="PF13649"/>
    </source>
</evidence>
<dbReference type="BioCyc" id="RPAL652103:RPDX1_RS03140-MONOMER"/>
<name>E6VLL6_RHOPX</name>
<dbReference type="STRING" id="652103.Rpdx1_0631"/>
<dbReference type="PANTHER" id="PTHR12843:SF5">
    <property type="entry name" value="EEF1A LYSINE METHYLTRANSFERASE 2"/>
    <property type="match status" value="1"/>
</dbReference>
<dbReference type="SUPFAM" id="SSF53335">
    <property type="entry name" value="S-adenosyl-L-methionine-dependent methyltransferases"/>
    <property type="match status" value="1"/>
</dbReference>
<evidence type="ECO:0000313" key="2">
    <source>
        <dbReference type="EMBL" id="ADU42269.1"/>
    </source>
</evidence>
<accession>E6VLL6</accession>
<reference evidence="2" key="1">
    <citation type="submission" date="2010-12" db="EMBL/GenBank/DDBJ databases">
        <title>Complete sequence of Rhodopseudomonas palustris DX-1.</title>
        <authorList>
            <consortium name="US DOE Joint Genome Institute"/>
            <person name="Lucas S."/>
            <person name="Copeland A."/>
            <person name="Lapidus A."/>
            <person name="Cheng J.-F."/>
            <person name="Goodwin L."/>
            <person name="Pitluck S."/>
            <person name="Misra M."/>
            <person name="Chertkov O."/>
            <person name="Detter J.C."/>
            <person name="Han C."/>
            <person name="Tapia R."/>
            <person name="Land M."/>
            <person name="Hauser L."/>
            <person name="Kyrpides N."/>
            <person name="Ivanova N."/>
            <person name="Ovchinnikova G."/>
            <person name="Logan B."/>
            <person name="Oda Y."/>
            <person name="Harwood C."/>
            <person name="Woyke T."/>
        </authorList>
    </citation>
    <scope>NUCLEOTIDE SEQUENCE [LARGE SCALE GENOMIC DNA]</scope>
    <source>
        <strain evidence="2">DX-1</strain>
    </source>
</reference>
<proteinExistence type="predicted"/>
<dbReference type="Pfam" id="PF13649">
    <property type="entry name" value="Methyltransf_25"/>
    <property type="match status" value="1"/>
</dbReference>
<dbReference type="InterPro" id="IPR029063">
    <property type="entry name" value="SAM-dependent_MTases_sf"/>
</dbReference>
<dbReference type="Gene3D" id="3.40.50.150">
    <property type="entry name" value="Vaccinia Virus protein VP39"/>
    <property type="match status" value="1"/>
</dbReference>
<dbReference type="AlphaFoldDB" id="E6VLL6"/>